<dbReference type="RefSeq" id="WP_267662450.1">
    <property type="nucleotide sequence ID" value="NZ_JAODIX010000001.1"/>
</dbReference>
<protein>
    <submittedName>
        <fullName evidence="3">HalOD1 output domain-containing protein</fullName>
    </submittedName>
</protein>
<accession>A0ABD5Y997</accession>
<name>A0ABD5Y997_9EURY</name>
<sequence>MSSVPTGASDAGSRSGSVRVAHGRGDRSPSLAVVEAIASLAGVEPDALADEADVVLYDYVDPDALDSLVERGSDGEVAFSFAVGEYEVRVDCDEVIARVAE</sequence>
<dbReference type="EMBL" id="JBHSZZ010000001">
    <property type="protein sequence ID" value="MFC7185467.1"/>
    <property type="molecule type" value="Genomic_DNA"/>
</dbReference>
<evidence type="ECO:0000259" key="2">
    <source>
        <dbReference type="Pfam" id="PF18545"/>
    </source>
</evidence>
<dbReference type="Proteomes" id="UP001596390">
    <property type="component" value="Unassembled WGS sequence"/>
</dbReference>
<dbReference type="AlphaFoldDB" id="A0ABD5Y997"/>
<evidence type="ECO:0000313" key="4">
    <source>
        <dbReference type="Proteomes" id="UP001596390"/>
    </source>
</evidence>
<evidence type="ECO:0000256" key="1">
    <source>
        <dbReference type="SAM" id="MobiDB-lite"/>
    </source>
</evidence>
<dbReference type="Pfam" id="PF18545">
    <property type="entry name" value="HalOD1"/>
    <property type="match status" value="1"/>
</dbReference>
<proteinExistence type="predicted"/>
<dbReference type="InterPro" id="IPR040624">
    <property type="entry name" value="HalOD1"/>
</dbReference>
<keyword evidence="4" id="KW-1185">Reference proteome</keyword>
<feature type="region of interest" description="Disordered" evidence="1">
    <location>
        <begin position="1"/>
        <end position="28"/>
    </location>
</feature>
<feature type="compositionally biased region" description="Polar residues" evidence="1">
    <location>
        <begin position="1"/>
        <end position="16"/>
    </location>
</feature>
<feature type="domain" description="Halobacterial output" evidence="2">
    <location>
        <begin position="26"/>
        <end position="96"/>
    </location>
</feature>
<gene>
    <name evidence="3" type="ORF">ACFQMK_00830</name>
</gene>
<evidence type="ECO:0000313" key="3">
    <source>
        <dbReference type="EMBL" id="MFC7185467.1"/>
    </source>
</evidence>
<organism evidence="3 4">
    <name type="scientific">Halorubrum yunnanense</name>
    <dbReference type="NCBI Taxonomy" id="1526162"/>
    <lineage>
        <taxon>Archaea</taxon>
        <taxon>Methanobacteriati</taxon>
        <taxon>Methanobacteriota</taxon>
        <taxon>Stenosarchaea group</taxon>
        <taxon>Halobacteria</taxon>
        <taxon>Halobacteriales</taxon>
        <taxon>Haloferacaceae</taxon>
        <taxon>Halorubrum</taxon>
    </lineage>
</organism>
<reference evidence="3 4" key="1">
    <citation type="journal article" date="2019" name="Int. J. Syst. Evol. Microbiol.">
        <title>The Global Catalogue of Microorganisms (GCM) 10K type strain sequencing project: providing services to taxonomists for standard genome sequencing and annotation.</title>
        <authorList>
            <consortium name="The Broad Institute Genomics Platform"/>
            <consortium name="The Broad Institute Genome Sequencing Center for Infectious Disease"/>
            <person name="Wu L."/>
            <person name="Ma J."/>
        </authorList>
    </citation>
    <scope>NUCLEOTIDE SEQUENCE [LARGE SCALE GENOMIC DNA]</scope>
    <source>
        <strain evidence="3 4">Q85</strain>
    </source>
</reference>
<comment type="caution">
    <text evidence="3">The sequence shown here is derived from an EMBL/GenBank/DDBJ whole genome shotgun (WGS) entry which is preliminary data.</text>
</comment>